<keyword evidence="2" id="KW-1185">Reference proteome</keyword>
<evidence type="ECO:0000313" key="2">
    <source>
        <dbReference type="Proteomes" id="UP000245137"/>
    </source>
</evidence>
<sequence length="135" mass="14138">MSDYLDKVNRILISADLLGEVVDMLRAPPAEEGSASGSRSARLFELLERRGLSDTADVVAVAIDLRVTALLRLQSLGALRGWTSPGDLGVDLAHPDLLRAAAAEPLIETADGEAGFDAASFRLRLLAGAAVSGRA</sequence>
<dbReference type="OrthoDB" id="8455007at2"/>
<reference evidence="1 2" key="1">
    <citation type="journal article" date="2018" name="Appl. Microbiol. Biotechnol.">
        <title>Co-cultivation of the strictly anaerobic methanogen Methanosarcina barkeri with aerobic methanotrophs in an oxygen-limited membrane bioreactor.</title>
        <authorList>
            <person name="In 't Zandt M.H."/>
            <person name="van den Bosch T.J.M."/>
            <person name="Rijkers R."/>
            <person name="van Kessel M.A.H.J."/>
            <person name="Jetten M.S.M."/>
            <person name="Welte C.U."/>
        </authorList>
    </citation>
    <scope>NUCLEOTIDE SEQUENCE [LARGE SCALE GENOMIC DNA]</scope>
    <source>
        <strain evidence="1 2">DSM 17706</strain>
    </source>
</reference>
<dbReference type="AlphaFoldDB" id="A0A2U1SMQ2"/>
<name>A0A2U1SMQ2_METSR</name>
<proteinExistence type="predicted"/>
<protein>
    <submittedName>
        <fullName evidence="1">Uncharacterized protein</fullName>
    </submittedName>
</protein>
<gene>
    <name evidence="1" type="ORF">C5689_15780</name>
</gene>
<dbReference type="EMBL" id="PUIV01000033">
    <property type="protein sequence ID" value="PWB92891.1"/>
    <property type="molecule type" value="Genomic_DNA"/>
</dbReference>
<accession>A0A2U1SMQ2</accession>
<comment type="caution">
    <text evidence="1">The sequence shown here is derived from an EMBL/GenBank/DDBJ whole genome shotgun (WGS) entry which is preliminary data.</text>
</comment>
<dbReference type="RefSeq" id="WP_108918216.1">
    <property type="nucleotide sequence ID" value="NZ_BGJY01000025.1"/>
</dbReference>
<organism evidence="1 2">
    <name type="scientific">Methylosinus sporium</name>
    <dbReference type="NCBI Taxonomy" id="428"/>
    <lineage>
        <taxon>Bacteria</taxon>
        <taxon>Pseudomonadati</taxon>
        <taxon>Pseudomonadota</taxon>
        <taxon>Alphaproteobacteria</taxon>
        <taxon>Hyphomicrobiales</taxon>
        <taxon>Methylocystaceae</taxon>
        <taxon>Methylosinus</taxon>
    </lineage>
</organism>
<evidence type="ECO:0000313" key="1">
    <source>
        <dbReference type="EMBL" id="PWB92891.1"/>
    </source>
</evidence>
<dbReference type="Proteomes" id="UP000245137">
    <property type="component" value="Unassembled WGS sequence"/>
</dbReference>